<name>A0A2S9K4I1_9BURK</name>
<evidence type="ECO:0000313" key="6">
    <source>
        <dbReference type="EMBL" id="PRD65376.1"/>
    </source>
</evidence>
<protein>
    <recommendedName>
        <fullName evidence="2">Putative 4-hydroxy-4-methyl-2-oxoglutarate aldolase</fullName>
    </recommendedName>
    <alternativeName>
        <fullName evidence="3">Regulator of ribonuclease activity homolog</fullName>
    </alternativeName>
    <alternativeName>
        <fullName evidence="4">RraA-like protein</fullName>
    </alternativeName>
</protein>
<feature type="binding site" evidence="5">
    <location>
        <position position="123"/>
    </location>
    <ligand>
        <name>substrate</name>
    </ligand>
</feature>
<reference evidence="6 7" key="1">
    <citation type="submission" date="2018-03" db="EMBL/GenBank/DDBJ databases">
        <title>Comparative genomics illustrates the genes involved in a hyperalkaliphilic mechanisms of Serpentinomonas isolated from highly-alkaline calcium-rich serpentinized springs.</title>
        <authorList>
            <person name="Suzuki S."/>
            <person name="Ishii S."/>
            <person name="Walworth N."/>
            <person name="Bird L."/>
            <person name="Kuenen J.G."/>
            <person name="Nealson K.H."/>
        </authorList>
    </citation>
    <scope>NUCLEOTIDE SEQUENCE [LARGE SCALE GENOMIC DNA]</scope>
    <source>
        <strain evidence="6 7">P1</strain>
    </source>
</reference>
<keyword evidence="5" id="KW-0479">Metal-binding</keyword>
<proteinExistence type="predicted"/>
<evidence type="ECO:0000256" key="1">
    <source>
        <dbReference type="ARBA" id="ARBA00001968"/>
    </source>
</evidence>
<comment type="cofactor">
    <cofactor evidence="5">
        <name>Mg(2+)</name>
        <dbReference type="ChEBI" id="CHEBI:18420"/>
    </cofactor>
</comment>
<evidence type="ECO:0000313" key="7">
    <source>
        <dbReference type="Proteomes" id="UP000238589"/>
    </source>
</evidence>
<dbReference type="InterPro" id="IPR005493">
    <property type="entry name" value="RraA/RraA-like"/>
</dbReference>
<comment type="caution">
    <text evidence="6">The sequence shown here is derived from an EMBL/GenBank/DDBJ whole genome shotgun (WGS) entry which is preliminary data.</text>
</comment>
<feature type="binding site" evidence="5">
    <location>
        <begin position="100"/>
        <end position="103"/>
    </location>
    <ligand>
        <name>substrate</name>
    </ligand>
</feature>
<evidence type="ECO:0000256" key="2">
    <source>
        <dbReference type="ARBA" id="ARBA00016549"/>
    </source>
</evidence>
<keyword evidence="5" id="KW-0460">Magnesium</keyword>
<dbReference type="AlphaFoldDB" id="A0A2S9K4I1"/>
<dbReference type="SUPFAM" id="SSF89562">
    <property type="entry name" value="RraA-like"/>
    <property type="match status" value="1"/>
</dbReference>
<dbReference type="CDD" id="cd16841">
    <property type="entry name" value="RraA_family"/>
    <property type="match status" value="1"/>
</dbReference>
<dbReference type="Proteomes" id="UP000238589">
    <property type="component" value="Unassembled WGS sequence"/>
</dbReference>
<dbReference type="InterPro" id="IPR036704">
    <property type="entry name" value="RraA/RraA-like_sf"/>
</dbReference>
<dbReference type="EMBL" id="PVLQ01000030">
    <property type="protein sequence ID" value="PRD65376.1"/>
    <property type="molecule type" value="Genomic_DNA"/>
</dbReference>
<dbReference type="RefSeq" id="WP_105748283.1">
    <property type="nucleotide sequence ID" value="NZ_PVLQ01000030.1"/>
</dbReference>
<keyword evidence="7" id="KW-1185">Reference proteome</keyword>
<dbReference type="GO" id="GO:0046872">
    <property type="term" value="F:metal ion binding"/>
    <property type="evidence" value="ECO:0007669"/>
    <property type="project" value="UniProtKB-KW"/>
</dbReference>
<dbReference type="PANTHER" id="PTHR33254:SF4">
    <property type="entry name" value="4-HYDROXY-4-METHYL-2-OXOGLUTARATE ALDOLASE 3-RELATED"/>
    <property type="match status" value="1"/>
</dbReference>
<dbReference type="Pfam" id="PF03737">
    <property type="entry name" value="RraA-like"/>
    <property type="match status" value="1"/>
</dbReference>
<dbReference type="Gene3D" id="3.50.30.40">
    <property type="entry name" value="Ribonuclease E inhibitor RraA/RraA-like"/>
    <property type="match status" value="1"/>
</dbReference>
<evidence type="ECO:0000256" key="4">
    <source>
        <dbReference type="ARBA" id="ARBA00030169"/>
    </source>
</evidence>
<evidence type="ECO:0000256" key="5">
    <source>
        <dbReference type="PIRSR" id="PIRSR605493-1"/>
    </source>
</evidence>
<sequence>MKRHDPALTTRLDIQRLPAELIAQAAKLPTATLHEAGKKIGALPSAIKPVAPQFKFAGSALTVHSPPGDNLWLHRALEVAQPGDVLVVFANGAYEHGYWGEIMTTMAQVRGLAGLVIDGCVRDGALLAEFGFPVFARGLCIQGTGKDFGAIGWINHPVTMGQVVVHAGDLVVGDGDGVVVIPQARAPEVVQAGLQREADEAAILERLRQGESTMTVYGWN</sequence>
<accession>A0A2S9K4I1</accession>
<comment type="cofactor">
    <cofactor evidence="1">
        <name>a divalent metal cation</name>
        <dbReference type="ChEBI" id="CHEBI:60240"/>
    </cofactor>
</comment>
<dbReference type="PANTHER" id="PTHR33254">
    <property type="entry name" value="4-HYDROXY-4-METHYL-2-OXOGLUTARATE ALDOLASE 3-RELATED"/>
    <property type="match status" value="1"/>
</dbReference>
<dbReference type="NCBIfam" id="NF006731">
    <property type="entry name" value="PRK09262.1"/>
    <property type="match status" value="1"/>
</dbReference>
<feature type="binding site" evidence="5">
    <location>
        <position position="122"/>
    </location>
    <ligand>
        <name>substrate</name>
    </ligand>
</feature>
<gene>
    <name evidence="6" type="ORF">C6P64_09260</name>
</gene>
<evidence type="ECO:0000256" key="3">
    <source>
        <dbReference type="ARBA" id="ARBA00029596"/>
    </source>
</evidence>
<dbReference type="OrthoDB" id="8717144at2"/>
<organism evidence="6 7">
    <name type="scientific">Malikia granosa</name>
    <dbReference type="NCBI Taxonomy" id="263067"/>
    <lineage>
        <taxon>Bacteria</taxon>
        <taxon>Pseudomonadati</taxon>
        <taxon>Pseudomonadota</taxon>
        <taxon>Betaproteobacteria</taxon>
        <taxon>Burkholderiales</taxon>
        <taxon>Comamonadaceae</taxon>
        <taxon>Malikia</taxon>
    </lineage>
</organism>